<accession>A0A3B4DXV5</accession>
<evidence type="ECO:0000256" key="6">
    <source>
        <dbReference type="SAM" id="SignalP"/>
    </source>
</evidence>
<dbReference type="GO" id="GO:0016020">
    <property type="term" value="C:membrane"/>
    <property type="evidence" value="ECO:0007669"/>
    <property type="project" value="UniProtKB-SubCell"/>
</dbReference>
<feature type="domain" description="Immunoglobulin" evidence="7">
    <location>
        <begin position="20"/>
        <end position="116"/>
    </location>
</feature>
<dbReference type="OMA" id="NEICDEM"/>
<feature type="signal peptide" evidence="6">
    <location>
        <begin position="1"/>
        <end position="20"/>
    </location>
</feature>
<dbReference type="SUPFAM" id="SSF48726">
    <property type="entry name" value="Immunoglobulin"/>
    <property type="match status" value="1"/>
</dbReference>
<dbReference type="InterPro" id="IPR036179">
    <property type="entry name" value="Ig-like_dom_sf"/>
</dbReference>
<dbReference type="PANTHER" id="PTHR12080">
    <property type="entry name" value="SIGNALING LYMPHOCYTIC ACTIVATION MOLECULE"/>
    <property type="match status" value="1"/>
</dbReference>
<organism evidence="8 9">
    <name type="scientific">Pygocentrus nattereri</name>
    <name type="common">Red-bellied piranha</name>
    <dbReference type="NCBI Taxonomy" id="42514"/>
    <lineage>
        <taxon>Eukaryota</taxon>
        <taxon>Metazoa</taxon>
        <taxon>Chordata</taxon>
        <taxon>Craniata</taxon>
        <taxon>Vertebrata</taxon>
        <taxon>Euteleostomi</taxon>
        <taxon>Actinopterygii</taxon>
        <taxon>Neopterygii</taxon>
        <taxon>Teleostei</taxon>
        <taxon>Ostariophysi</taxon>
        <taxon>Characiformes</taxon>
        <taxon>Characoidei</taxon>
        <taxon>Pygocentrus</taxon>
    </lineage>
</organism>
<evidence type="ECO:0000259" key="7">
    <source>
        <dbReference type="SMART" id="SM00409"/>
    </source>
</evidence>
<name>A0A3B4DXV5_PYGNA</name>
<dbReference type="GeneTree" id="ENSGT01030000234540"/>
<feature type="transmembrane region" description="Helical" evidence="5">
    <location>
        <begin position="484"/>
        <end position="503"/>
    </location>
</feature>
<keyword evidence="2 6" id="KW-0732">Signal</keyword>
<reference evidence="8" key="2">
    <citation type="submission" date="2025-08" db="UniProtKB">
        <authorList>
            <consortium name="Ensembl"/>
        </authorList>
    </citation>
    <scope>IDENTIFICATION</scope>
</reference>
<reference evidence="8" key="3">
    <citation type="submission" date="2025-09" db="UniProtKB">
        <authorList>
            <consortium name="Ensembl"/>
        </authorList>
    </citation>
    <scope>IDENTIFICATION</scope>
</reference>
<dbReference type="PANTHER" id="PTHR12080:SF56">
    <property type="entry name" value="NATURAL KILLER CELL RECEPTOR 2B4"/>
    <property type="match status" value="1"/>
</dbReference>
<evidence type="ECO:0000256" key="1">
    <source>
        <dbReference type="ARBA" id="ARBA00004370"/>
    </source>
</evidence>
<sequence>MAMMLQLIFVLCTLISITVSSDVFRLAGSSVQLDVQDPVPDFDDLFWVFNRENNVLKYNNKNNIKYYSDYKGRVEFNEETYSLTLKNLQKTDSGMYEAKASGDVVTDVAEYRLSVLDPVEAPVLTHQLGTDTSNITLTCRGHDLSINSSCEQETCEEKEVTSPGGVSLSLFVNGSTIICNHSSPVSWKKDVLEMRELKRLCADEDPVEAPVLTHQLSRDTCNITLTCRRHDLSLNSSCEQETCEEKEVTFPGGVTLSLFVNGSTIICNHSNTVSWKTDVLEMRELKRLCADEDPVEAPVLTHQLSRDTCNITLTCRRHDLSLNSSCEQETCEEKEVTFPGGVTLSLFVNGSTIICNHSNTVSWKTDVLEMRELKRLCADEDPVEAPVLTHQLSRDTCNITLTCRHHDLSLNSSCEQETCEEKEVTFPGGVTLSLFVNGSTIICNHSNTVSWKTDVLEMRELKRLCADEGSVSPSAGASGCLLKIVLYSISLTLMLSAVITVHIRERLTK</sequence>
<keyword evidence="4" id="KW-0325">Glycoprotein</keyword>
<dbReference type="InterPro" id="IPR015631">
    <property type="entry name" value="CD2/SLAM_rcpt"/>
</dbReference>
<keyword evidence="5" id="KW-0812">Transmembrane</keyword>
<dbReference type="InterPro" id="IPR003599">
    <property type="entry name" value="Ig_sub"/>
</dbReference>
<keyword evidence="5" id="KW-1133">Transmembrane helix</keyword>
<protein>
    <recommendedName>
        <fullName evidence="7">Immunoglobulin domain-containing protein</fullName>
    </recommendedName>
</protein>
<dbReference type="Proteomes" id="UP001501920">
    <property type="component" value="Chromosome 19"/>
</dbReference>
<evidence type="ECO:0000313" key="9">
    <source>
        <dbReference type="Proteomes" id="UP001501920"/>
    </source>
</evidence>
<dbReference type="AlphaFoldDB" id="A0A3B4DXV5"/>
<comment type="subcellular location">
    <subcellularLocation>
        <location evidence="1">Membrane</location>
    </subcellularLocation>
</comment>
<proteinExistence type="predicted"/>
<evidence type="ECO:0000313" key="8">
    <source>
        <dbReference type="Ensembl" id="ENSPNAP00000029237.2"/>
    </source>
</evidence>
<evidence type="ECO:0000256" key="2">
    <source>
        <dbReference type="ARBA" id="ARBA00022729"/>
    </source>
</evidence>
<feature type="chain" id="PRO_5043825898" description="Immunoglobulin domain-containing protein" evidence="6">
    <location>
        <begin position="21"/>
        <end position="509"/>
    </location>
</feature>
<reference evidence="8 9" key="1">
    <citation type="submission" date="2020-10" db="EMBL/GenBank/DDBJ databases">
        <title>Pygocentrus nattereri (red-bellied piranha) genome, fPygNat1, primary haplotype.</title>
        <authorList>
            <person name="Myers G."/>
            <person name="Meyer A."/>
            <person name="Karagic N."/>
            <person name="Pippel M."/>
            <person name="Winkler S."/>
            <person name="Tracey A."/>
            <person name="Wood J."/>
            <person name="Formenti G."/>
            <person name="Howe K."/>
            <person name="Fedrigo O."/>
            <person name="Jarvis E.D."/>
        </authorList>
    </citation>
    <scope>NUCLEOTIDE SEQUENCE [LARGE SCALE GENOMIC DNA]</scope>
</reference>
<keyword evidence="3 5" id="KW-0472">Membrane</keyword>
<keyword evidence="9" id="KW-1185">Reference proteome</keyword>
<evidence type="ECO:0000256" key="5">
    <source>
        <dbReference type="SAM" id="Phobius"/>
    </source>
</evidence>
<dbReference type="InterPro" id="IPR013783">
    <property type="entry name" value="Ig-like_fold"/>
</dbReference>
<dbReference type="Gene3D" id="2.60.40.10">
    <property type="entry name" value="Immunoglobulins"/>
    <property type="match status" value="1"/>
</dbReference>
<dbReference type="Ensembl" id="ENSPNAT00000016233.2">
    <property type="protein sequence ID" value="ENSPNAP00000029237.2"/>
    <property type="gene ID" value="ENSPNAG00000020040.2"/>
</dbReference>
<evidence type="ECO:0000256" key="4">
    <source>
        <dbReference type="ARBA" id="ARBA00023180"/>
    </source>
</evidence>
<evidence type="ECO:0000256" key="3">
    <source>
        <dbReference type="ARBA" id="ARBA00023136"/>
    </source>
</evidence>
<dbReference type="SMART" id="SM00409">
    <property type="entry name" value="IG"/>
    <property type="match status" value="1"/>
</dbReference>